<comment type="cofactor">
    <cofactor evidence="1">
        <name>Zn(2+)</name>
        <dbReference type="ChEBI" id="CHEBI:29105"/>
    </cofactor>
</comment>
<dbReference type="Gene3D" id="3.40.390.10">
    <property type="entry name" value="Collagenase (Catalytic Domain)"/>
    <property type="match status" value="1"/>
</dbReference>
<dbReference type="GO" id="GO:0006508">
    <property type="term" value="P:proteolysis"/>
    <property type="evidence" value="ECO:0007669"/>
    <property type="project" value="UniProtKB-KW"/>
</dbReference>
<evidence type="ECO:0000256" key="1">
    <source>
        <dbReference type="ARBA" id="ARBA00001947"/>
    </source>
</evidence>
<dbReference type="Proteomes" id="UP000607559">
    <property type="component" value="Unassembled WGS sequence"/>
</dbReference>
<reference evidence="7" key="1">
    <citation type="journal article" date="2014" name="Int. J. Syst. Evol. Microbiol.">
        <title>Complete genome sequence of Corynebacterium casei LMG S-19264T (=DSM 44701T), isolated from a smear-ripened cheese.</title>
        <authorList>
            <consortium name="US DOE Joint Genome Institute (JGI-PGF)"/>
            <person name="Walter F."/>
            <person name="Albersmeier A."/>
            <person name="Kalinowski J."/>
            <person name="Ruckert C."/>
        </authorList>
    </citation>
    <scope>NUCLEOTIDE SEQUENCE</scope>
    <source>
        <strain evidence="7">CGMCC 1.15448</strain>
    </source>
</reference>
<evidence type="ECO:0000256" key="5">
    <source>
        <dbReference type="ARBA" id="ARBA00022833"/>
    </source>
</evidence>
<dbReference type="GO" id="GO:0008237">
    <property type="term" value="F:metallopeptidase activity"/>
    <property type="evidence" value="ECO:0007669"/>
    <property type="project" value="UniProtKB-KW"/>
</dbReference>
<evidence type="ECO:0000313" key="8">
    <source>
        <dbReference type="Proteomes" id="UP000607559"/>
    </source>
</evidence>
<evidence type="ECO:0000313" key="7">
    <source>
        <dbReference type="EMBL" id="GGB05079.1"/>
    </source>
</evidence>
<reference evidence="7" key="2">
    <citation type="submission" date="2020-09" db="EMBL/GenBank/DDBJ databases">
        <authorList>
            <person name="Sun Q."/>
            <person name="Zhou Y."/>
        </authorList>
    </citation>
    <scope>NUCLEOTIDE SEQUENCE</scope>
    <source>
        <strain evidence="7">CGMCC 1.15448</strain>
    </source>
</reference>
<dbReference type="AlphaFoldDB" id="A0A8J2UE42"/>
<sequence>MLVGLTRKDIFITKKERSGQIKAPASKYAVWGILGLGNCPGNVCVISDARFYSSATDKYEHRLRTIVIHEIGHNLGLPHCQSPHCIMNDANEQIATVDSSGTDLCSSCKKRLARL</sequence>
<dbReference type="PANTHER" id="PTHR15910:SF1">
    <property type="entry name" value="ARCHAEMETZINCIN-2"/>
    <property type="match status" value="1"/>
</dbReference>
<dbReference type="EMBL" id="BMJC01000003">
    <property type="protein sequence ID" value="GGB05079.1"/>
    <property type="molecule type" value="Genomic_DNA"/>
</dbReference>
<evidence type="ECO:0008006" key="9">
    <source>
        <dbReference type="Google" id="ProtNLM"/>
    </source>
</evidence>
<protein>
    <recommendedName>
        <fullName evidence="9">Matrixin family metalloprotease</fullName>
    </recommendedName>
</protein>
<dbReference type="InterPro" id="IPR012962">
    <property type="entry name" value="Pept_M54_archaemetzincn"/>
</dbReference>
<evidence type="ECO:0000256" key="6">
    <source>
        <dbReference type="ARBA" id="ARBA00023049"/>
    </source>
</evidence>
<dbReference type="GO" id="GO:0046872">
    <property type="term" value="F:metal ion binding"/>
    <property type="evidence" value="ECO:0007669"/>
    <property type="project" value="UniProtKB-KW"/>
</dbReference>
<keyword evidence="6" id="KW-0482">Metalloprotease</keyword>
<organism evidence="7 8">
    <name type="scientific">Puia dinghuensis</name>
    <dbReference type="NCBI Taxonomy" id="1792502"/>
    <lineage>
        <taxon>Bacteria</taxon>
        <taxon>Pseudomonadati</taxon>
        <taxon>Bacteroidota</taxon>
        <taxon>Chitinophagia</taxon>
        <taxon>Chitinophagales</taxon>
        <taxon>Chitinophagaceae</taxon>
        <taxon>Puia</taxon>
    </lineage>
</organism>
<evidence type="ECO:0000256" key="2">
    <source>
        <dbReference type="ARBA" id="ARBA00022670"/>
    </source>
</evidence>
<comment type="caution">
    <text evidence="7">The sequence shown here is derived from an EMBL/GenBank/DDBJ whole genome shotgun (WGS) entry which is preliminary data.</text>
</comment>
<evidence type="ECO:0000256" key="3">
    <source>
        <dbReference type="ARBA" id="ARBA00022723"/>
    </source>
</evidence>
<dbReference type="Pfam" id="PF07998">
    <property type="entry name" value="Peptidase_M54"/>
    <property type="match status" value="1"/>
</dbReference>
<dbReference type="SUPFAM" id="SSF55486">
    <property type="entry name" value="Metalloproteases ('zincins'), catalytic domain"/>
    <property type="match status" value="1"/>
</dbReference>
<keyword evidence="4" id="KW-0378">Hydrolase</keyword>
<keyword evidence="2" id="KW-0645">Protease</keyword>
<keyword evidence="5" id="KW-0862">Zinc</keyword>
<dbReference type="InterPro" id="IPR024079">
    <property type="entry name" value="MetalloPept_cat_dom_sf"/>
</dbReference>
<dbReference type="PANTHER" id="PTHR15910">
    <property type="entry name" value="ARCHAEMETZINCIN"/>
    <property type="match status" value="1"/>
</dbReference>
<gene>
    <name evidence="7" type="ORF">GCM10011511_30490</name>
</gene>
<keyword evidence="3" id="KW-0479">Metal-binding</keyword>
<proteinExistence type="predicted"/>
<name>A0A8J2UE42_9BACT</name>
<evidence type="ECO:0000256" key="4">
    <source>
        <dbReference type="ARBA" id="ARBA00022801"/>
    </source>
</evidence>
<keyword evidence="8" id="KW-1185">Reference proteome</keyword>
<accession>A0A8J2UE42</accession>